<dbReference type="Gene3D" id="3.40.50.1820">
    <property type="entry name" value="alpha/beta hydrolase"/>
    <property type="match status" value="1"/>
</dbReference>
<dbReference type="RefSeq" id="WP_272736334.1">
    <property type="nucleotide sequence ID" value="NZ_CP116942.1"/>
</dbReference>
<dbReference type="EMBL" id="CP116942">
    <property type="protein sequence ID" value="WCO66812.1"/>
    <property type="molecule type" value="Genomic_DNA"/>
</dbReference>
<sequence length="735" mass="80869">MQLRGGVQTLTVTDAVPGTRLRVVDEVGRDRVTVVVDHAGNAHVAFVPDHHLVLDSPEALAEVLVGGRALPPGVYRLFDDDDGRGDPVGTVTVRALDDLPDPSLYDQPLDAGFTYLTVRDGVQLSAMVRFPDEGLYGPAPWPTVIEYSGYSPSDPDAPQPSTLLANLLGFAVVGVNMRGSGCSGGVFDVLSPAQAADGHDVVEIVARQPWVRHGRPGMVGLSYPGISQLFVAATRPPHLAAIAPMSVIDDLWRQQWPGGIYNAGFTRAWLATRDLQTRAGGQAWDQARIEAGDEVAERNQRIRTQNLDFEHFGRSTPHFGPMLEDRRVASLVDRIEVPVYLTGAWQDEQTGSRFALMLQRFTSSPSVRFTLFNGHHPDGYSPMVVARWFEFLSFHVAREVPRVHPLIRELAPVQFQEVFGVDGALEPDRFAHHDDVEAARAEYLAEPPVRLLFESGAGTETPGGAGHRFEVQADRFPPAEVVPRRWWLEAGGRLVDDPPAAAGADEYEDDLDAGAHAYSSEVLHDLDRFTRPQVPIEWTRFDDAHRCAYETAPLDEPLLVAGAGHVDLWLQPDAEDTAVQVTLTEIRPDGTEQRVQCGWHRPAHREEDPLASDALCVDHTYTAAHHRPLTPGEWVRTRVPIYPVAHLFRSGSRVRIALSTPGRDHPFWSFEPPVRAGAAHGVGCGGDHASSLVVPRWPITLDHPEEHPPPDAHRGQPCRPAAPIRNRSRQPHRAA</sequence>
<dbReference type="InterPro" id="IPR000383">
    <property type="entry name" value="Xaa-Pro-like_dom"/>
</dbReference>
<feature type="compositionally biased region" description="Basic and acidic residues" evidence="2">
    <location>
        <begin position="702"/>
        <end position="714"/>
    </location>
</feature>
<name>A0AAE9YDI6_9ACTN</name>
<dbReference type="InterPro" id="IPR008979">
    <property type="entry name" value="Galactose-bd-like_sf"/>
</dbReference>
<reference evidence="4" key="1">
    <citation type="submission" date="2023-01" db="EMBL/GenBank/DDBJ databases">
        <title>The diversity of Class Acidimicrobiia in South China Sea sediment environments and the proposal of Iamia marina sp. nov., a novel species of the genus Iamia.</title>
        <authorList>
            <person name="He Y."/>
            <person name="Tian X."/>
        </authorList>
    </citation>
    <scope>NUCLEOTIDE SEQUENCE</scope>
    <source>
        <strain evidence="4">DSM 19957</strain>
    </source>
</reference>
<evidence type="ECO:0000256" key="2">
    <source>
        <dbReference type="SAM" id="MobiDB-lite"/>
    </source>
</evidence>
<accession>A0AAE9YDI6</accession>
<feature type="domain" description="Xaa-Pro dipeptidyl-peptidase C-terminal" evidence="3">
    <location>
        <begin position="430"/>
        <end position="693"/>
    </location>
</feature>
<dbReference type="Gene3D" id="2.60.120.260">
    <property type="entry name" value="Galactose-binding domain-like"/>
    <property type="match status" value="1"/>
</dbReference>
<proteinExistence type="predicted"/>
<keyword evidence="1 4" id="KW-0378">Hydrolase</keyword>
<dbReference type="InterPro" id="IPR029058">
    <property type="entry name" value="AB_hydrolase_fold"/>
</dbReference>
<dbReference type="GO" id="GO:0008239">
    <property type="term" value="F:dipeptidyl-peptidase activity"/>
    <property type="evidence" value="ECO:0007669"/>
    <property type="project" value="InterPro"/>
</dbReference>
<feature type="region of interest" description="Disordered" evidence="2">
    <location>
        <begin position="700"/>
        <end position="735"/>
    </location>
</feature>
<dbReference type="Pfam" id="PF02129">
    <property type="entry name" value="Peptidase_S15"/>
    <property type="match status" value="1"/>
</dbReference>
<dbReference type="SMART" id="SM00939">
    <property type="entry name" value="PepX_C"/>
    <property type="match status" value="1"/>
</dbReference>
<evidence type="ECO:0000259" key="3">
    <source>
        <dbReference type="SMART" id="SM00939"/>
    </source>
</evidence>
<dbReference type="KEGG" id="ima:PO878_20170"/>
<dbReference type="InterPro" id="IPR013736">
    <property type="entry name" value="Xaa-Pro_dipept_C"/>
</dbReference>
<evidence type="ECO:0000313" key="4">
    <source>
        <dbReference type="EMBL" id="WCO66812.1"/>
    </source>
</evidence>
<organism evidence="4 5">
    <name type="scientific">Iamia majanohamensis</name>
    <dbReference type="NCBI Taxonomy" id="467976"/>
    <lineage>
        <taxon>Bacteria</taxon>
        <taxon>Bacillati</taxon>
        <taxon>Actinomycetota</taxon>
        <taxon>Acidimicrobiia</taxon>
        <taxon>Acidimicrobiales</taxon>
        <taxon>Iamiaceae</taxon>
        <taxon>Iamia</taxon>
    </lineage>
</organism>
<evidence type="ECO:0000313" key="5">
    <source>
        <dbReference type="Proteomes" id="UP001216390"/>
    </source>
</evidence>
<feature type="compositionally biased region" description="Basic residues" evidence="2">
    <location>
        <begin position="726"/>
        <end position="735"/>
    </location>
</feature>
<dbReference type="SUPFAM" id="SSF53474">
    <property type="entry name" value="alpha/beta-Hydrolases"/>
    <property type="match status" value="1"/>
</dbReference>
<dbReference type="Pfam" id="PF08530">
    <property type="entry name" value="PepX_C"/>
    <property type="match status" value="1"/>
</dbReference>
<gene>
    <name evidence="4" type="ORF">PO878_20170</name>
</gene>
<dbReference type="SUPFAM" id="SSF49785">
    <property type="entry name" value="Galactose-binding domain-like"/>
    <property type="match status" value="1"/>
</dbReference>
<dbReference type="NCBIfam" id="TIGR00976">
    <property type="entry name" value="CocE_NonD"/>
    <property type="match status" value="1"/>
</dbReference>
<dbReference type="AlphaFoldDB" id="A0AAE9YDI6"/>
<evidence type="ECO:0000256" key="1">
    <source>
        <dbReference type="ARBA" id="ARBA00022801"/>
    </source>
</evidence>
<dbReference type="InterPro" id="IPR005674">
    <property type="entry name" value="CocE/Ser_esterase"/>
</dbReference>
<protein>
    <submittedName>
        <fullName evidence="4">CocE/NonD family hydrolase</fullName>
    </submittedName>
</protein>
<dbReference type="Proteomes" id="UP001216390">
    <property type="component" value="Chromosome"/>
</dbReference>
<keyword evidence="5" id="KW-1185">Reference proteome</keyword>